<dbReference type="Gene3D" id="3.30.70.120">
    <property type="match status" value="1"/>
</dbReference>
<dbReference type="EMBL" id="BLVP01000010">
    <property type="protein sequence ID" value="GFM37754.1"/>
    <property type="molecule type" value="Genomic_DNA"/>
</dbReference>
<dbReference type="GO" id="GO:0005829">
    <property type="term" value="C:cytosol"/>
    <property type="evidence" value="ECO:0007669"/>
    <property type="project" value="TreeGrafter"/>
</dbReference>
<dbReference type="InterPro" id="IPR011322">
    <property type="entry name" value="N-reg_PII-like_a/b"/>
</dbReference>
<dbReference type="PRINTS" id="PR00340">
    <property type="entry name" value="PIIGLNB"/>
</dbReference>
<comment type="caution">
    <text evidence="1">The sequence shown here is derived from an EMBL/GenBank/DDBJ whole genome shotgun (WGS) entry which is preliminary data.</text>
</comment>
<dbReference type="AlphaFoldDB" id="A0A7J0BXN1"/>
<dbReference type="GO" id="GO:0005524">
    <property type="term" value="F:ATP binding"/>
    <property type="evidence" value="ECO:0007669"/>
    <property type="project" value="TreeGrafter"/>
</dbReference>
<dbReference type="RefSeq" id="WP_174410394.1">
    <property type="nucleotide sequence ID" value="NZ_BLVP01000010.1"/>
</dbReference>
<proteinExistence type="predicted"/>
<evidence type="ECO:0000313" key="1">
    <source>
        <dbReference type="EMBL" id="GFM37754.1"/>
    </source>
</evidence>
<keyword evidence="2" id="KW-1185">Reference proteome</keyword>
<dbReference type="PANTHER" id="PTHR30115">
    <property type="entry name" value="NITROGEN REGULATORY PROTEIN P-II"/>
    <property type="match status" value="1"/>
</dbReference>
<dbReference type="SUPFAM" id="SSF54913">
    <property type="entry name" value="GlnB-like"/>
    <property type="match status" value="1"/>
</dbReference>
<dbReference type="GO" id="GO:0030234">
    <property type="term" value="F:enzyme regulator activity"/>
    <property type="evidence" value="ECO:0007669"/>
    <property type="project" value="InterPro"/>
</dbReference>
<sequence>MKLIIAYIRPEMLTLVKQALYSKGIYALSVTNILGSGQQKGFTETYRGVVMEVNLLKKVRLELGVQDDKLDDALAAIQSGAKTGKEGDGIIFVQDIVKTIRVRTGEVK</sequence>
<dbReference type="InterPro" id="IPR015867">
    <property type="entry name" value="N-reg_PII/ATP_PRibTrfase_C"/>
</dbReference>
<dbReference type="SMART" id="SM00938">
    <property type="entry name" value="P-II"/>
    <property type="match status" value="1"/>
</dbReference>
<dbReference type="InterPro" id="IPR002187">
    <property type="entry name" value="N-reg_PII"/>
</dbReference>
<organism evidence="1 2">
    <name type="scientific">Desulfovibrio psychrotolerans</name>
    <dbReference type="NCBI Taxonomy" id="415242"/>
    <lineage>
        <taxon>Bacteria</taxon>
        <taxon>Pseudomonadati</taxon>
        <taxon>Thermodesulfobacteriota</taxon>
        <taxon>Desulfovibrionia</taxon>
        <taxon>Desulfovibrionales</taxon>
        <taxon>Desulfovibrionaceae</taxon>
        <taxon>Desulfovibrio</taxon>
    </lineage>
</organism>
<evidence type="ECO:0000313" key="2">
    <source>
        <dbReference type="Proteomes" id="UP000503820"/>
    </source>
</evidence>
<gene>
    <name evidence="1" type="ORF">DSM19430T_24380</name>
</gene>
<dbReference type="GO" id="GO:0006808">
    <property type="term" value="P:regulation of nitrogen utilization"/>
    <property type="evidence" value="ECO:0007669"/>
    <property type="project" value="InterPro"/>
</dbReference>
<name>A0A7J0BXN1_9BACT</name>
<accession>A0A7J0BXN1</accession>
<dbReference type="Pfam" id="PF00543">
    <property type="entry name" value="P-II"/>
    <property type="match status" value="1"/>
</dbReference>
<dbReference type="Proteomes" id="UP000503820">
    <property type="component" value="Unassembled WGS sequence"/>
</dbReference>
<protein>
    <submittedName>
        <fullName evidence="1">Nitrogen regulatory protein P-II 1</fullName>
    </submittedName>
</protein>
<dbReference type="PROSITE" id="PS51343">
    <property type="entry name" value="PII_GLNB_DOM"/>
    <property type="match status" value="1"/>
</dbReference>
<reference evidence="1 2" key="1">
    <citation type="submission" date="2020-05" db="EMBL/GenBank/DDBJ databases">
        <title>Draft genome sequence of Desulfovibrio psychrotolerans JS1T.</title>
        <authorList>
            <person name="Ueno A."/>
            <person name="Tamazawa S."/>
            <person name="Tamamura S."/>
            <person name="Murakami T."/>
            <person name="Kiyama T."/>
            <person name="Inomata H."/>
            <person name="Amano Y."/>
            <person name="Miyakawa K."/>
            <person name="Tamaki H."/>
            <person name="Naganuma T."/>
            <person name="Kaneko K."/>
        </authorList>
    </citation>
    <scope>NUCLEOTIDE SEQUENCE [LARGE SCALE GENOMIC DNA]</scope>
    <source>
        <strain evidence="1 2">JS1</strain>
    </source>
</reference>
<dbReference type="PANTHER" id="PTHR30115:SF18">
    <property type="entry name" value="NITROGEN REGULATORY PROTEIN P-II"/>
    <property type="match status" value="1"/>
</dbReference>